<organism evidence="10 11">
    <name type="scientific">Hohenbuehelia grisea</name>
    <dbReference type="NCBI Taxonomy" id="104357"/>
    <lineage>
        <taxon>Eukaryota</taxon>
        <taxon>Fungi</taxon>
        <taxon>Dikarya</taxon>
        <taxon>Basidiomycota</taxon>
        <taxon>Agaricomycotina</taxon>
        <taxon>Agaricomycetes</taxon>
        <taxon>Agaricomycetidae</taxon>
        <taxon>Agaricales</taxon>
        <taxon>Pleurotineae</taxon>
        <taxon>Pleurotaceae</taxon>
        <taxon>Hohenbuehelia</taxon>
    </lineage>
</organism>
<feature type="transmembrane region" description="Helical" evidence="9">
    <location>
        <begin position="302"/>
        <end position="330"/>
    </location>
</feature>
<dbReference type="InterPro" id="IPR004813">
    <property type="entry name" value="OPT"/>
</dbReference>
<evidence type="ECO:0000313" key="10">
    <source>
        <dbReference type="EMBL" id="KAL0945618.1"/>
    </source>
</evidence>
<dbReference type="Proteomes" id="UP001556367">
    <property type="component" value="Unassembled WGS sequence"/>
</dbReference>
<keyword evidence="11" id="KW-1185">Reference proteome</keyword>
<feature type="transmembrane region" description="Helical" evidence="9">
    <location>
        <begin position="610"/>
        <end position="627"/>
    </location>
</feature>
<sequence>MMWNILASGVNQFLSFHNPPAGLSGILICLVSYPMGRAWAKWMPRWSIMGLPLNPGPFNIKEHVLILIISSVNSDAAYANDIFAVQRLVYGQNFNFIYQWLVVMSTQLIGFSFGGIARRILVDSPSMIWPTLLPISTFFHTLHSTDYSAAGGSGISRQRFFVYTCSGMFLYHFIPGYLFQALSYFSWVTWIRPEDPVVAQLFGYFSGLGMSTITFDWVQIVGFAGDPLIAPWWTSANITAGFLFFIWFISPILYFTNTWYAKYMPMSSTLSFDNTGAPYQVAQILNPDATVNFDAYHSYSPMFLSITFALSYGLAFASLSATLVHAILYYRQHVWTQIRHSLSEQKDIHARLMSAYHPVPPWWYSVLFLSTFVFGVIGIRVFPTELPVWAFIVALLISATFVIPTGIMAAITGTGVSLNVITEVIIGYALPGRPVAMMLFKSWGFNTMDQALNFISDMKIGFYMKIPPRTMFWSQVIATIVSGTVQLGVQAWSFTNIPDLCTPHQRTHFTCIGVQIFSTSSVMWGAIGPALQFQIYKSVLLRNLSRRNPNQFGQAYEAAPQAPLLYFFVIGAVAPVIPWLLARKYPGSFWKYVNMPVFFQGPAGVPPGTGMNYIPFGIIAYISQYLIKRRYPQWWRKYNYILSMALSTGVSIAILFIFFVLQFPENGEIGFNTIQSWIGNTIFMNGADFRGDPLIKLKPGETFGPSTW</sequence>
<keyword evidence="5" id="KW-0571">Peptide transport</keyword>
<keyword evidence="7 9" id="KW-1133">Transmembrane helix</keyword>
<reference evidence="11" key="1">
    <citation type="submission" date="2024-06" db="EMBL/GenBank/DDBJ databases">
        <title>Multi-omics analyses provide insights into the biosynthesis of the anticancer antibiotic pleurotin in Hohenbuehelia grisea.</title>
        <authorList>
            <person name="Weaver J.A."/>
            <person name="Alberti F."/>
        </authorList>
    </citation>
    <scope>NUCLEOTIDE SEQUENCE [LARGE SCALE GENOMIC DNA]</scope>
    <source>
        <strain evidence="11">T-177</strain>
    </source>
</reference>
<proteinExistence type="inferred from homology"/>
<dbReference type="PANTHER" id="PTHR22601">
    <property type="entry name" value="ISP4 LIKE PROTEIN"/>
    <property type="match status" value="1"/>
</dbReference>
<accession>A0ABR3IQQ7</accession>
<evidence type="ECO:0000256" key="6">
    <source>
        <dbReference type="ARBA" id="ARBA00022927"/>
    </source>
</evidence>
<evidence type="ECO:0000256" key="7">
    <source>
        <dbReference type="ARBA" id="ARBA00022989"/>
    </source>
</evidence>
<keyword evidence="8 9" id="KW-0472">Membrane</keyword>
<name>A0ABR3IQQ7_9AGAR</name>
<evidence type="ECO:0000256" key="2">
    <source>
        <dbReference type="ARBA" id="ARBA00008807"/>
    </source>
</evidence>
<evidence type="ECO:0000256" key="8">
    <source>
        <dbReference type="ARBA" id="ARBA00023136"/>
    </source>
</evidence>
<evidence type="ECO:0000256" key="4">
    <source>
        <dbReference type="ARBA" id="ARBA00022692"/>
    </source>
</evidence>
<feature type="transmembrane region" description="Helical" evidence="9">
    <location>
        <begin position="160"/>
        <end position="182"/>
    </location>
</feature>
<evidence type="ECO:0000256" key="3">
    <source>
        <dbReference type="ARBA" id="ARBA00022448"/>
    </source>
</evidence>
<feature type="transmembrane region" description="Helical" evidence="9">
    <location>
        <begin position="639"/>
        <end position="661"/>
    </location>
</feature>
<feature type="transmembrane region" description="Helical" evidence="9">
    <location>
        <begin position="361"/>
        <end position="382"/>
    </location>
</feature>
<gene>
    <name evidence="10" type="ORF">HGRIS_014773</name>
</gene>
<evidence type="ECO:0000256" key="5">
    <source>
        <dbReference type="ARBA" id="ARBA00022856"/>
    </source>
</evidence>
<feature type="transmembrane region" description="Helical" evidence="9">
    <location>
        <begin position="388"/>
        <end position="411"/>
    </location>
</feature>
<dbReference type="EMBL" id="JASNQZ010000017">
    <property type="protein sequence ID" value="KAL0945618.1"/>
    <property type="molecule type" value="Genomic_DNA"/>
</dbReference>
<evidence type="ECO:0000256" key="9">
    <source>
        <dbReference type="SAM" id="Phobius"/>
    </source>
</evidence>
<dbReference type="InterPro" id="IPR004648">
    <property type="entry name" value="Oligpept_transpt"/>
</dbReference>
<comment type="similarity">
    <text evidence="2">Belongs to the oligopeptide OPT transporter family.</text>
</comment>
<keyword evidence="3" id="KW-0813">Transport</keyword>
<keyword evidence="4 9" id="KW-0812">Transmembrane</keyword>
<feature type="transmembrane region" description="Helical" evidence="9">
    <location>
        <begin position="236"/>
        <end position="256"/>
    </location>
</feature>
<comment type="subcellular location">
    <subcellularLocation>
        <location evidence="1">Membrane</location>
        <topology evidence="1">Multi-pass membrane protein</topology>
    </subcellularLocation>
</comment>
<protein>
    <submittedName>
        <fullName evidence="10">Uncharacterized protein</fullName>
    </submittedName>
</protein>
<feature type="transmembrane region" description="Helical" evidence="9">
    <location>
        <begin position="564"/>
        <end position="582"/>
    </location>
</feature>
<comment type="caution">
    <text evidence="10">The sequence shown here is derived from an EMBL/GenBank/DDBJ whole genome shotgun (WGS) entry which is preliminary data.</text>
</comment>
<evidence type="ECO:0000256" key="1">
    <source>
        <dbReference type="ARBA" id="ARBA00004141"/>
    </source>
</evidence>
<evidence type="ECO:0000313" key="11">
    <source>
        <dbReference type="Proteomes" id="UP001556367"/>
    </source>
</evidence>
<feature type="transmembrane region" description="Helical" evidence="9">
    <location>
        <begin position="97"/>
        <end position="117"/>
    </location>
</feature>
<dbReference type="NCBIfam" id="TIGR00728">
    <property type="entry name" value="OPT_sfam"/>
    <property type="match status" value="1"/>
</dbReference>
<dbReference type="NCBIfam" id="TIGR00727">
    <property type="entry name" value="ISP4_OPT"/>
    <property type="match status" value="1"/>
</dbReference>
<feature type="transmembrane region" description="Helical" evidence="9">
    <location>
        <begin position="202"/>
        <end position="224"/>
    </location>
</feature>
<dbReference type="Pfam" id="PF03169">
    <property type="entry name" value="OPT"/>
    <property type="match status" value="1"/>
</dbReference>
<keyword evidence="6" id="KW-0653">Protein transport</keyword>